<name>A0A545UCR9_9GAMM</name>
<reference evidence="2 3" key="1">
    <citation type="submission" date="2019-07" db="EMBL/GenBank/DDBJ databases">
        <title>Draft genome for Aliikangiella sp. M105.</title>
        <authorList>
            <person name="Wang G."/>
        </authorList>
    </citation>
    <scope>NUCLEOTIDE SEQUENCE [LARGE SCALE GENOMIC DNA]</scope>
    <source>
        <strain evidence="2 3">M105</strain>
    </source>
</reference>
<keyword evidence="3" id="KW-1185">Reference proteome</keyword>
<dbReference type="Proteomes" id="UP000315439">
    <property type="component" value="Unassembled WGS sequence"/>
</dbReference>
<dbReference type="OrthoDB" id="7061248at2"/>
<protein>
    <submittedName>
        <fullName evidence="2">Uncharacterized protein</fullName>
    </submittedName>
</protein>
<evidence type="ECO:0000256" key="1">
    <source>
        <dbReference type="SAM" id="MobiDB-lite"/>
    </source>
</evidence>
<evidence type="ECO:0000313" key="2">
    <source>
        <dbReference type="EMBL" id="TQV87255.1"/>
    </source>
</evidence>
<dbReference type="AlphaFoldDB" id="A0A545UCR9"/>
<feature type="compositionally biased region" description="Low complexity" evidence="1">
    <location>
        <begin position="355"/>
        <end position="370"/>
    </location>
</feature>
<gene>
    <name evidence="2" type="ORF">FLL46_12435</name>
</gene>
<accession>A0A545UCR9</accession>
<sequence>MGDVFNKSDQENKRKATNYMVSPHAHANNFLRNVVGSNIEAHYQKTGSIVPVFKDQQQREAFYKETTTFLQDNQKNLDKYKSGGTHNYYKLQRQHILNARQMAAPSASPKFDLQGIDEYSDVIVQGHGAPGRMTITSDNPDKKAVTRSQTVQQVASLLDKMKLPDANQVRANSCHSAAAHYVKTDEKDIIDHFQKGTAAQHHGGDWGKTFAGGLEKELKRLNHHNRVEGYLGATSQSPGYAKDQTDKSVFRLNVALVKGGTGPGTKVDKVKVRYEKGGLSKVNLASQAEVNKVAAVQKLGTHTADHFRAKLAAAQSRHSKGTHPVQRMIKEENQRKAKSMIAAPPKPNIPASNRKSGGLLSALLNSAKAK</sequence>
<proteinExistence type="predicted"/>
<feature type="region of interest" description="Disordered" evidence="1">
    <location>
        <begin position="333"/>
        <end position="370"/>
    </location>
</feature>
<dbReference type="RefSeq" id="WP_142893846.1">
    <property type="nucleotide sequence ID" value="NZ_ML660164.1"/>
</dbReference>
<comment type="caution">
    <text evidence="2">The sequence shown here is derived from an EMBL/GenBank/DDBJ whole genome shotgun (WGS) entry which is preliminary data.</text>
</comment>
<evidence type="ECO:0000313" key="3">
    <source>
        <dbReference type="Proteomes" id="UP000315439"/>
    </source>
</evidence>
<organism evidence="2 3">
    <name type="scientific">Aliikangiella coralliicola</name>
    <dbReference type="NCBI Taxonomy" id="2592383"/>
    <lineage>
        <taxon>Bacteria</taxon>
        <taxon>Pseudomonadati</taxon>
        <taxon>Pseudomonadota</taxon>
        <taxon>Gammaproteobacteria</taxon>
        <taxon>Oceanospirillales</taxon>
        <taxon>Pleioneaceae</taxon>
        <taxon>Aliikangiella</taxon>
    </lineage>
</organism>
<dbReference type="EMBL" id="VIKS01000008">
    <property type="protein sequence ID" value="TQV87255.1"/>
    <property type="molecule type" value="Genomic_DNA"/>
</dbReference>